<protein>
    <submittedName>
        <fullName evidence="13">Subtilisin</fullName>
        <ecNumber evidence="13">3.4.21.62</ecNumber>
    </submittedName>
</protein>
<comment type="cofactor">
    <cofactor evidence="1">
        <name>Ca(2+)</name>
        <dbReference type="ChEBI" id="CHEBI:29108"/>
    </cofactor>
</comment>
<evidence type="ECO:0000313" key="13">
    <source>
        <dbReference type="EMBL" id="MDQ0216906.1"/>
    </source>
</evidence>
<keyword evidence="5 10" id="KW-0645">Protease</keyword>
<keyword evidence="9" id="KW-0106">Calcium</keyword>
<feature type="active site" description="Charge relay system" evidence="10">
    <location>
        <position position="61"/>
    </location>
</feature>
<evidence type="ECO:0000256" key="4">
    <source>
        <dbReference type="ARBA" id="ARBA00022525"/>
    </source>
</evidence>
<feature type="active site" description="Charge relay system" evidence="10">
    <location>
        <position position="91"/>
    </location>
</feature>
<dbReference type="SUPFAM" id="SSF52743">
    <property type="entry name" value="Subtilisin-like"/>
    <property type="match status" value="1"/>
</dbReference>
<comment type="caution">
    <text evidence="13">The sequence shown here is derived from an EMBL/GenBank/DDBJ whole genome shotgun (WGS) entry which is preliminary data.</text>
</comment>
<dbReference type="InterPro" id="IPR022398">
    <property type="entry name" value="Peptidase_S8_His-AS"/>
</dbReference>
<keyword evidence="8 10" id="KW-0720">Serine protease</keyword>
<feature type="active site" description="Charge relay system" evidence="10">
    <location>
        <position position="248"/>
    </location>
</feature>
<dbReference type="CDD" id="cd07477">
    <property type="entry name" value="Peptidases_S8_Subtilisin_subset"/>
    <property type="match status" value="1"/>
</dbReference>
<dbReference type="GO" id="GO:0046872">
    <property type="term" value="F:metal ion binding"/>
    <property type="evidence" value="ECO:0007669"/>
    <property type="project" value="UniProtKB-KW"/>
</dbReference>
<dbReference type="InterPro" id="IPR050131">
    <property type="entry name" value="Peptidase_S8_subtilisin-like"/>
</dbReference>
<dbReference type="PANTHER" id="PTHR43806">
    <property type="entry name" value="PEPTIDASE S8"/>
    <property type="match status" value="1"/>
</dbReference>
<dbReference type="PROSITE" id="PS00137">
    <property type="entry name" value="SUBTILASE_HIS"/>
    <property type="match status" value="1"/>
</dbReference>
<dbReference type="Gene3D" id="3.40.50.200">
    <property type="entry name" value="Peptidase S8/S53 domain"/>
    <property type="match status" value="1"/>
</dbReference>
<keyword evidence="14" id="KW-1185">Reference proteome</keyword>
<dbReference type="GO" id="GO:0004252">
    <property type="term" value="F:serine-type endopeptidase activity"/>
    <property type="evidence" value="ECO:0007669"/>
    <property type="project" value="UniProtKB-UniRule"/>
</dbReference>
<dbReference type="Pfam" id="PF00082">
    <property type="entry name" value="Peptidase_S8"/>
    <property type="match status" value="1"/>
</dbReference>
<evidence type="ECO:0000259" key="12">
    <source>
        <dbReference type="Pfam" id="PF00082"/>
    </source>
</evidence>
<organism evidence="13 14">
    <name type="scientific">Oikeobacillus pervagus</name>
    <dbReference type="NCBI Taxonomy" id="1325931"/>
    <lineage>
        <taxon>Bacteria</taxon>
        <taxon>Bacillati</taxon>
        <taxon>Bacillota</taxon>
        <taxon>Bacilli</taxon>
        <taxon>Bacillales</taxon>
        <taxon>Bacillaceae</taxon>
        <taxon>Oikeobacillus</taxon>
    </lineage>
</organism>
<accession>A0AAJ1T856</accession>
<evidence type="ECO:0000256" key="6">
    <source>
        <dbReference type="ARBA" id="ARBA00022723"/>
    </source>
</evidence>
<comment type="subcellular location">
    <subcellularLocation>
        <location evidence="2">Secreted</location>
    </subcellularLocation>
</comment>
<keyword evidence="6" id="KW-0479">Metal-binding</keyword>
<dbReference type="AlphaFoldDB" id="A0AAJ1T856"/>
<evidence type="ECO:0000256" key="8">
    <source>
        <dbReference type="ARBA" id="ARBA00022825"/>
    </source>
</evidence>
<evidence type="ECO:0000313" key="14">
    <source>
        <dbReference type="Proteomes" id="UP001237207"/>
    </source>
</evidence>
<comment type="similarity">
    <text evidence="3 10 11">Belongs to the peptidase S8 family.</text>
</comment>
<dbReference type="GO" id="GO:0006508">
    <property type="term" value="P:proteolysis"/>
    <property type="evidence" value="ECO:0007669"/>
    <property type="project" value="UniProtKB-KW"/>
</dbReference>
<dbReference type="InterPro" id="IPR036852">
    <property type="entry name" value="Peptidase_S8/S53_dom_sf"/>
</dbReference>
<evidence type="ECO:0000256" key="3">
    <source>
        <dbReference type="ARBA" id="ARBA00011073"/>
    </source>
</evidence>
<dbReference type="InterPro" id="IPR000209">
    <property type="entry name" value="Peptidase_S8/S53_dom"/>
</dbReference>
<keyword evidence="4" id="KW-0964">Secreted</keyword>
<evidence type="ECO:0000256" key="11">
    <source>
        <dbReference type="RuleBase" id="RU003355"/>
    </source>
</evidence>
<proteinExistence type="inferred from homology"/>
<feature type="domain" description="Peptidase S8/S53" evidence="12">
    <location>
        <begin position="52"/>
        <end position="293"/>
    </location>
</feature>
<name>A0AAJ1T856_9BACI</name>
<keyword evidence="7 10" id="KW-0378">Hydrolase</keyword>
<dbReference type="InterPro" id="IPR034202">
    <property type="entry name" value="Subtilisin_Carlsberg-like"/>
</dbReference>
<dbReference type="EMBL" id="JAUSUC010000102">
    <property type="protein sequence ID" value="MDQ0216906.1"/>
    <property type="molecule type" value="Genomic_DNA"/>
</dbReference>
<dbReference type="GO" id="GO:0005576">
    <property type="term" value="C:extracellular region"/>
    <property type="evidence" value="ECO:0007669"/>
    <property type="project" value="UniProtKB-SubCell"/>
</dbReference>
<evidence type="ECO:0000256" key="2">
    <source>
        <dbReference type="ARBA" id="ARBA00004613"/>
    </source>
</evidence>
<dbReference type="PANTHER" id="PTHR43806:SF11">
    <property type="entry name" value="CEREVISIN-RELATED"/>
    <property type="match status" value="1"/>
</dbReference>
<dbReference type="PRINTS" id="PR00723">
    <property type="entry name" value="SUBTILISIN"/>
</dbReference>
<evidence type="ECO:0000256" key="10">
    <source>
        <dbReference type="PROSITE-ProRule" id="PRU01240"/>
    </source>
</evidence>
<dbReference type="PROSITE" id="PS00136">
    <property type="entry name" value="SUBTILASE_ASP"/>
    <property type="match status" value="1"/>
</dbReference>
<reference evidence="13" key="1">
    <citation type="submission" date="2023-07" db="EMBL/GenBank/DDBJ databases">
        <title>Genomic Encyclopedia of Type Strains, Phase IV (KMG-IV): sequencing the most valuable type-strain genomes for metagenomic binning, comparative biology and taxonomic classification.</title>
        <authorList>
            <person name="Goeker M."/>
        </authorList>
    </citation>
    <scope>NUCLEOTIDE SEQUENCE</scope>
    <source>
        <strain evidence="13">DSM 23947</strain>
    </source>
</reference>
<evidence type="ECO:0000256" key="7">
    <source>
        <dbReference type="ARBA" id="ARBA00022801"/>
    </source>
</evidence>
<evidence type="ECO:0000256" key="1">
    <source>
        <dbReference type="ARBA" id="ARBA00001913"/>
    </source>
</evidence>
<sequence length="305" mass="33079">MNNSGNNIKKEETIFSIEKDGDLKSSDVSQTYQSQILNQLNISTKIKTKYTGKGVKIAILDSGIDISHEDLSIKDEVSFLNTEDTSYSTGHGTHVAGIIGAKPTNNGSVEGIAPETDLFSIKILNERDVGKNSILISAIDWCLDNKMDIVHTSISSQKRSKIVNYAVQKAYDKGILLISSAGNQGMYLKESITFPGAYDSVIAVGSVDQNNKRSVFSSVGESLELMAPGENIYSTEPNNSYGQRDGTSMAAPYITGIAALIMEKNPKLTNKEVRKILNETADEIGEPFLYGNGIVNAQKALLQVK</sequence>
<dbReference type="InterPro" id="IPR023828">
    <property type="entry name" value="Peptidase_S8_Ser-AS"/>
</dbReference>
<dbReference type="InterPro" id="IPR015500">
    <property type="entry name" value="Peptidase_S8_subtilisin-rel"/>
</dbReference>
<dbReference type="PROSITE" id="PS51892">
    <property type="entry name" value="SUBTILASE"/>
    <property type="match status" value="1"/>
</dbReference>
<dbReference type="PROSITE" id="PS00138">
    <property type="entry name" value="SUBTILASE_SER"/>
    <property type="match status" value="1"/>
</dbReference>
<evidence type="ECO:0000256" key="9">
    <source>
        <dbReference type="ARBA" id="ARBA00022837"/>
    </source>
</evidence>
<dbReference type="RefSeq" id="WP_307258974.1">
    <property type="nucleotide sequence ID" value="NZ_JAUSUC010000102.1"/>
</dbReference>
<dbReference type="Proteomes" id="UP001237207">
    <property type="component" value="Unassembled WGS sequence"/>
</dbReference>
<dbReference type="EC" id="3.4.21.62" evidence="13"/>
<dbReference type="InterPro" id="IPR023827">
    <property type="entry name" value="Peptidase_S8_Asp-AS"/>
</dbReference>
<gene>
    <name evidence="13" type="ORF">J2S13_003424</name>
</gene>
<evidence type="ECO:0000256" key="5">
    <source>
        <dbReference type="ARBA" id="ARBA00022670"/>
    </source>
</evidence>